<evidence type="ECO:0000313" key="3">
    <source>
        <dbReference type="Proteomes" id="UP000272908"/>
    </source>
</evidence>
<evidence type="ECO:0000313" key="2">
    <source>
        <dbReference type="EMBL" id="SUZ33612.1"/>
    </source>
</evidence>
<feature type="region of interest" description="Disordered" evidence="1">
    <location>
        <begin position="109"/>
        <end position="147"/>
    </location>
</feature>
<dbReference type="AlphaFoldDB" id="A0A3B0MCR7"/>
<proteinExistence type="predicted"/>
<gene>
    <name evidence="2" type="ORF">ROE7235_03385</name>
</gene>
<dbReference type="RefSeq" id="WP_121096720.1">
    <property type="nucleotide sequence ID" value="NZ_UIHC01000060.1"/>
</dbReference>
<organism evidence="2 3">
    <name type="scientific">Roseinatronobacter ekhonensis</name>
    <dbReference type="NCBI Taxonomy" id="254356"/>
    <lineage>
        <taxon>Bacteria</taxon>
        <taxon>Pseudomonadati</taxon>
        <taxon>Pseudomonadota</taxon>
        <taxon>Alphaproteobacteria</taxon>
        <taxon>Rhodobacterales</taxon>
        <taxon>Paracoccaceae</taxon>
        <taxon>Roseinatronobacter</taxon>
    </lineage>
</organism>
<feature type="compositionally biased region" description="Basic and acidic residues" evidence="1">
    <location>
        <begin position="138"/>
        <end position="147"/>
    </location>
</feature>
<sequence length="147" mass="15615">MAYATQSDIAELYGPHALHVADRDGDGVADSAAVARALSAASDEIDSHLAVRYALPLTTVPGILRQYAVDIALYRLALGADVLSEEHRRRYEDALGALKRIAKGEAALVLPADPNADPDSPTEGQGPRPIVTGGPERIFSRDQMKGL</sequence>
<dbReference type="Proteomes" id="UP000272908">
    <property type="component" value="Unassembled WGS sequence"/>
</dbReference>
<evidence type="ECO:0008006" key="4">
    <source>
        <dbReference type="Google" id="ProtNLM"/>
    </source>
</evidence>
<dbReference type="Pfam" id="PF07030">
    <property type="entry name" value="Phage_Mu_Gp36"/>
    <property type="match status" value="1"/>
</dbReference>
<evidence type="ECO:0000256" key="1">
    <source>
        <dbReference type="SAM" id="MobiDB-lite"/>
    </source>
</evidence>
<name>A0A3B0MCR7_9RHOB</name>
<keyword evidence="3" id="KW-1185">Reference proteome</keyword>
<reference evidence="3" key="1">
    <citation type="submission" date="2018-08" db="EMBL/GenBank/DDBJ databases">
        <authorList>
            <person name="Rodrigo-Torres L."/>
            <person name="Arahal R. D."/>
            <person name="Lucena T."/>
        </authorList>
    </citation>
    <scope>NUCLEOTIDE SEQUENCE [LARGE SCALE GENOMIC DNA]</scope>
    <source>
        <strain evidence="3">CECT 7235</strain>
    </source>
</reference>
<dbReference type="EMBL" id="UIHC01000060">
    <property type="protein sequence ID" value="SUZ33612.1"/>
    <property type="molecule type" value="Genomic_DNA"/>
</dbReference>
<dbReference type="OrthoDB" id="9812088at2"/>
<accession>A0A3B0MCR7</accession>
<dbReference type="InterPro" id="IPR009752">
    <property type="entry name" value="Phage_Mu_GpJ"/>
</dbReference>
<protein>
    <recommendedName>
        <fullName evidence="4">Mu-like prophage protein gp36</fullName>
    </recommendedName>
</protein>